<dbReference type="EMBL" id="PEZZ01000007">
    <property type="protein sequence ID" value="PIS05436.1"/>
    <property type="molecule type" value="Genomic_DNA"/>
</dbReference>
<sequence>MTKIYNTARLRFIRKKLRNEMPYPELKLWLRIKNKQLKGYKFRRQYSIGNYVVDFYCQELKLAVEVDGDSHYNEASIEYDKAREKYLQKFGIRIIRFSNEEVKDNIDGVLERIMSTINTSPHPSL</sequence>
<dbReference type="PANTHER" id="PTHR38590">
    <property type="entry name" value="BLL0828 PROTEIN"/>
    <property type="match status" value="1"/>
</dbReference>
<organism evidence="2 3">
    <name type="scientific">Candidatus Buchananbacteria bacterium CG10_big_fil_rev_8_21_14_0_10_42_9</name>
    <dbReference type="NCBI Taxonomy" id="1974526"/>
    <lineage>
        <taxon>Bacteria</taxon>
        <taxon>Candidatus Buchananiibacteriota</taxon>
    </lineage>
</organism>
<dbReference type="AlphaFoldDB" id="A0A2H0W270"/>
<name>A0A2H0W270_9BACT</name>
<dbReference type="InterPro" id="IPR011335">
    <property type="entry name" value="Restrct_endonuc-II-like"/>
</dbReference>
<dbReference type="InterPro" id="IPR007569">
    <property type="entry name" value="DUF559"/>
</dbReference>
<dbReference type="SUPFAM" id="SSF52980">
    <property type="entry name" value="Restriction endonuclease-like"/>
    <property type="match status" value="1"/>
</dbReference>
<dbReference type="PANTHER" id="PTHR38590:SF1">
    <property type="entry name" value="BLL0828 PROTEIN"/>
    <property type="match status" value="1"/>
</dbReference>
<dbReference type="Gene3D" id="3.40.960.10">
    <property type="entry name" value="VSR Endonuclease"/>
    <property type="match status" value="1"/>
</dbReference>
<comment type="caution">
    <text evidence="2">The sequence shown here is derived from an EMBL/GenBank/DDBJ whole genome shotgun (WGS) entry which is preliminary data.</text>
</comment>
<feature type="domain" description="DUF559" evidence="1">
    <location>
        <begin position="14"/>
        <end position="117"/>
    </location>
</feature>
<evidence type="ECO:0000313" key="2">
    <source>
        <dbReference type="EMBL" id="PIS05436.1"/>
    </source>
</evidence>
<proteinExistence type="predicted"/>
<protein>
    <recommendedName>
        <fullName evidence="1">DUF559 domain-containing protein</fullName>
    </recommendedName>
</protein>
<evidence type="ECO:0000313" key="3">
    <source>
        <dbReference type="Proteomes" id="UP000230935"/>
    </source>
</evidence>
<dbReference type="CDD" id="cd01038">
    <property type="entry name" value="Endonuclease_DUF559"/>
    <property type="match status" value="1"/>
</dbReference>
<gene>
    <name evidence="2" type="ORF">COT81_01495</name>
</gene>
<reference evidence="3" key="1">
    <citation type="submission" date="2017-09" db="EMBL/GenBank/DDBJ databases">
        <title>Depth-based differentiation of microbial function through sediment-hosted aquifers and enrichment of novel symbionts in the deep terrestrial subsurface.</title>
        <authorList>
            <person name="Probst A.J."/>
            <person name="Ladd B."/>
            <person name="Jarett J.K."/>
            <person name="Geller-Mcgrath D.E."/>
            <person name="Sieber C.M.K."/>
            <person name="Emerson J.B."/>
            <person name="Anantharaman K."/>
            <person name="Thomas B.C."/>
            <person name="Malmstrom R."/>
            <person name="Stieglmeier M."/>
            <person name="Klingl A."/>
            <person name="Woyke T."/>
            <person name="Ryan C.M."/>
            <person name="Banfield J.F."/>
        </authorList>
    </citation>
    <scope>NUCLEOTIDE SEQUENCE [LARGE SCALE GENOMIC DNA]</scope>
</reference>
<accession>A0A2H0W270</accession>
<evidence type="ECO:0000259" key="1">
    <source>
        <dbReference type="Pfam" id="PF04480"/>
    </source>
</evidence>
<dbReference type="Proteomes" id="UP000230935">
    <property type="component" value="Unassembled WGS sequence"/>
</dbReference>
<dbReference type="Pfam" id="PF04480">
    <property type="entry name" value="DUF559"/>
    <property type="match status" value="1"/>
</dbReference>
<dbReference type="InterPro" id="IPR047216">
    <property type="entry name" value="Endonuclease_DUF559_bact"/>
</dbReference>